<proteinExistence type="predicted"/>
<comment type="caution">
    <text evidence="1">The sequence shown here is derived from an EMBL/GenBank/DDBJ whole genome shotgun (WGS) entry which is preliminary data.</text>
</comment>
<evidence type="ECO:0000313" key="1">
    <source>
        <dbReference type="EMBL" id="KAK3802410.1"/>
    </source>
</evidence>
<dbReference type="Proteomes" id="UP001283361">
    <property type="component" value="Unassembled WGS sequence"/>
</dbReference>
<reference evidence="1" key="1">
    <citation type="journal article" date="2023" name="G3 (Bethesda)">
        <title>A reference genome for the long-term kleptoplast-retaining sea slug Elysia crispata morphotype clarki.</title>
        <authorList>
            <person name="Eastman K.E."/>
            <person name="Pendleton A.L."/>
            <person name="Shaikh M.A."/>
            <person name="Suttiyut T."/>
            <person name="Ogas R."/>
            <person name="Tomko P."/>
            <person name="Gavelis G."/>
            <person name="Widhalm J.R."/>
            <person name="Wisecaver J.H."/>
        </authorList>
    </citation>
    <scope>NUCLEOTIDE SEQUENCE</scope>
    <source>
        <strain evidence="1">ECLA1</strain>
    </source>
</reference>
<dbReference type="AlphaFoldDB" id="A0AAE1ED86"/>
<evidence type="ECO:0000313" key="2">
    <source>
        <dbReference type="Proteomes" id="UP001283361"/>
    </source>
</evidence>
<sequence length="68" mass="7747">MRNLCLHELRKRATFHDGSDTCTCSSRSSPESIPRRINVRFARYGTIGKATGKNQIGEFAEEEFRKGK</sequence>
<accession>A0AAE1ED86</accession>
<organism evidence="1 2">
    <name type="scientific">Elysia crispata</name>
    <name type="common">lettuce slug</name>
    <dbReference type="NCBI Taxonomy" id="231223"/>
    <lineage>
        <taxon>Eukaryota</taxon>
        <taxon>Metazoa</taxon>
        <taxon>Spiralia</taxon>
        <taxon>Lophotrochozoa</taxon>
        <taxon>Mollusca</taxon>
        <taxon>Gastropoda</taxon>
        <taxon>Heterobranchia</taxon>
        <taxon>Euthyneura</taxon>
        <taxon>Panpulmonata</taxon>
        <taxon>Sacoglossa</taxon>
        <taxon>Placobranchoidea</taxon>
        <taxon>Plakobranchidae</taxon>
        <taxon>Elysia</taxon>
    </lineage>
</organism>
<dbReference type="EMBL" id="JAWDGP010000238">
    <property type="protein sequence ID" value="KAK3802410.1"/>
    <property type="molecule type" value="Genomic_DNA"/>
</dbReference>
<gene>
    <name evidence="1" type="ORF">RRG08_034178</name>
</gene>
<protein>
    <submittedName>
        <fullName evidence="1">Uncharacterized protein</fullName>
    </submittedName>
</protein>
<name>A0AAE1ED86_9GAST</name>
<keyword evidence="2" id="KW-1185">Reference proteome</keyword>